<organism evidence="1 2">
    <name type="scientific">Mangrovicoccus algicola</name>
    <dbReference type="NCBI Taxonomy" id="2771008"/>
    <lineage>
        <taxon>Bacteria</taxon>
        <taxon>Pseudomonadati</taxon>
        <taxon>Pseudomonadota</taxon>
        <taxon>Alphaproteobacteria</taxon>
        <taxon>Rhodobacterales</taxon>
        <taxon>Paracoccaceae</taxon>
        <taxon>Mangrovicoccus</taxon>
    </lineage>
</organism>
<dbReference type="PANTHER" id="PTHR31240:SF0">
    <property type="entry name" value="MATERNAL EFFECT EMBRYO ARREST 18"/>
    <property type="match status" value="1"/>
</dbReference>
<evidence type="ECO:0000313" key="2">
    <source>
        <dbReference type="Proteomes" id="UP000609121"/>
    </source>
</evidence>
<dbReference type="SUPFAM" id="SSF142338">
    <property type="entry name" value="CofD-like"/>
    <property type="match status" value="1"/>
</dbReference>
<keyword evidence="2" id="KW-1185">Reference proteome</keyword>
<dbReference type="Pfam" id="PF01933">
    <property type="entry name" value="CofD"/>
    <property type="match status" value="1"/>
</dbReference>
<dbReference type="GO" id="GO:0043743">
    <property type="term" value="F:LPPG:FO 2-phospho-L-lactate transferase activity"/>
    <property type="evidence" value="ECO:0007669"/>
    <property type="project" value="InterPro"/>
</dbReference>
<dbReference type="InterPro" id="IPR027591">
    <property type="entry name" value="CofD-rel_GAK"/>
</dbReference>
<dbReference type="InterPro" id="IPR002882">
    <property type="entry name" value="CofD"/>
</dbReference>
<dbReference type="Proteomes" id="UP000609121">
    <property type="component" value="Unassembled WGS sequence"/>
</dbReference>
<dbReference type="CDD" id="cd07187">
    <property type="entry name" value="YvcK_like"/>
    <property type="match status" value="1"/>
</dbReference>
<reference evidence="1" key="1">
    <citation type="submission" date="2020-09" db="EMBL/GenBank/DDBJ databases">
        <title>A novel bacterium of genus Mangrovicoccus, isolated from South China Sea.</title>
        <authorList>
            <person name="Huang H."/>
            <person name="Mo K."/>
            <person name="Hu Y."/>
        </authorList>
    </citation>
    <scope>NUCLEOTIDE SEQUENCE</scope>
    <source>
        <strain evidence="1">HB182678</strain>
    </source>
</reference>
<gene>
    <name evidence="1" type="ORF">ICN82_11560</name>
</gene>
<name>A0A8J6YTC4_9RHOB</name>
<proteinExistence type="predicted"/>
<accession>A0A8J6YTC4</accession>
<dbReference type="InterPro" id="IPR038136">
    <property type="entry name" value="CofD-like_dom_sf"/>
</dbReference>
<evidence type="ECO:0000313" key="1">
    <source>
        <dbReference type="EMBL" id="MBE3638838.1"/>
    </source>
</evidence>
<protein>
    <submittedName>
        <fullName evidence="1">GAK system CofD-like protein</fullName>
    </submittedName>
</protein>
<sequence>MAGITITREAQLPDPLRVSRALSMPHLGPRILFFSGGSALNGIARALKRYTHNSVHLVTPFDSGGSSQTLRLAFDMPAVGDLRSRLMALADESVLGQPDIYALFSHRLPKLGASADLAAEVAAMAAGRHPLVRAVAMPMRRLIRSFLQDFTARAPRDFDYRNASIGNLIIAGGYLSNDRALEPVLFLMSKMVDVRGTVRAVVDANLQLGVELEDGRILTGQREITGKEVAPLETRILRAFLSGEAGEIAPQQLRLPGRNRALIGAADLICYPPGSLYSSVVANLLPAGVGRAVAARRVPKIYLPGLGSDPEALGHAPADRVAALLAPLCRDAGPDARPRDLITHVLCDPRWSGTERREITARHGIDCVTLPLAGAQPDRYDPRRVCDMLVSLA</sequence>
<dbReference type="EMBL" id="JACVXA010000033">
    <property type="protein sequence ID" value="MBE3638838.1"/>
    <property type="molecule type" value="Genomic_DNA"/>
</dbReference>
<dbReference type="AlphaFoldDB" id="A0A8J6YTC4"/>
<dbReference type="RefSeq" id="WP_193182871.1">
    <property type="nucleotide sequence ID" value="NZ_JACVXA010000033.1"/>
</dbReference>
<dbReference type="NCBIfam" id="TIGR04357">
    <property type="entry name" value="CofD_rel_GAK"/>
    <property type="match status" value="1"/>
</dbReference>
<dbReference type="PANTHER" id="PTHR31240">
    <property type="entry name" value="MATERNAL EFFECT EMBRYO ARREST 18"/>
    <property type="match status" value="1"/>
</dbReference>
<dbReference type="Gene3D" id="3.40.50.10680">
    <property type="entry name" value="CofD-like domains"/>
    <property type="match status" value="1"/>
</dbReference>
<comment type="caution">
    <text evidence="1">The sequence shown here is derived from an EMBL/GenBank/DDBJ whole genome shotgun (WGS) entry which is preliminary data.</text>
</comment>